<evidence type="ECO:0000256" key="6">
    <source>
        <dbReference type="ARBA" id="ARBA00022670"/>
    </source>
</evidence>
<evidence type="ECO:0000256" key="2">
    <source>
        <dbReference type="ARBA" id="ARBA00002184"/>
    </source>
</evidence>
<evidence type="ECO:0000259" key="19">
    <source>
        <dbReference type="Pfam" id="PF22456"/>
    </source>
</evidence>
<evidence type="ECO:0000256" key="15">
    <source>
        <dbReference type="SAM" id="SignalP"/>
    </source>
</evidence>
<evidence type="ECO:0000256" key="8">
    <source>
        <dbReference type="ARBA" id="ARBA00022801"/>
    </source>
</evidence>
<dbReference type="EC" id="3.4.24.55" evidence="4"/>
<dbReference type="InterPro" id="IPR011765">
    <property type="entry name" value="Pept_M16_N"/>
</dbReference>
<dbReference type="SUPFAM" id="SSF63411">
    <property type="entry name" value="LuxS/MPP-like metallohydrolase"/>
    <property type="match status" value="4"/>
</dbReference>
<feature type="domain" description="Coenzyme PQQ synthesis protein F-like C-terminal lobe" evidence="19">
    <location>
        <begin position="778"/>
        <end position="877"/>
    </location>
</feature>
<evidence type="ECO:0000256" key="5">
    <source>
        <dbReference type="ARBA" id="ARBA00017565"/>
    </source>
</evidence>
<evidence type="ECO:0000259" key="18">
    <source>
        <dbReference type="Pfam" id="PF16187"/>
    </source>
</evidence>
<evidence type="ECO:0000256" key="13">
    <source>
        <dbReference type="ARBA" id="ARBA00033450"/>
    </source>
</evidence>
<evidence type="ECO:0000256" key="9">
    <source>
        <dbReference type="ARBA" id="ARBA00022833"/>
    </source>
</evidence>
<dbReference type="Pfam" id="PF05193">
    <property type="entry name" value="Peptidase_M16_C"/>
    <property type="match status" value="1"/>
</dbReference>
<evidence type="ECO:0000256" key="10">
    <source>
        <dbReference type="ARBA" id="ARBA00023049"/>
    </source>
</evidence>
<dbReference type="Pfam" id="PF00675">
    <property type="entry name" value="Peptidase_M16"/>
    <property type="match status" value="1"/>
</dbReference>
<evidence type="ECO:0000256" key="1">
    <source>
        <dbReference type="ARBA" id="ARBA00001947"/>
    </source>
</evidence>
<keyword evidence="10" id="KW-0482">Metalloprotease</keyword>
<comment type="similarity">
    <text evidence="3 14">Belongs to the peptidase M16 family.</text>
</comment>
<keyword evidence="7" id="KW-0479">Metal-binding</keyword>
<evidence type="ECO:0000259" key="16">
    <source>
        <dbReference type="Pfam" id="PF00675"/>
    </source>
</evidence>
<dbReference type="EMBL" id="JAGXFD010000001">
    <property type="protein sequence ID" value="MBZ9567374.1"/>
    <property type="molecule type" value="Genomic_DNA"/>
</dbReference>
<evidence type="ECO:0000256" key="3">
    <source>
        <dbReference type="ARBA" id="ARBA00007261"/>
    </source>
</evidence>
<feature type="domain" description="Peptidase M16 N-terminal" evidence="16">
    <location>
        <begin position="65"/>
        <end position="194"/>
    </location>
</feature>
<feature type="chain" id="PRO_5046740159" description="Protease 3" evidence="15">
    <location>
        <begin position="28"/>
        <end position="945"/>
    </location>
</feature>
<evidence type="ECO:0000313" key="21">
    <source>
        <dbReference type="Proteomes" id="UP001319883"/>
    </source>
</evidence>
<sequence>MPALRLPLGAWALVIATALGGPAAAAAADAPSTAASLPTSGGVIVSPNDERDYRTLTLDNGLEALLIHDPDADKAAAAMNVAAGSDQNPDAIPGLAHFLEHMLFLGTDKYPEADSYQHFISQHGGDHNAFTADRDTNYFFDIEPTALKGALDRFSQFFVAPRFNAEYVDRERHAVHSEYQARLRDDARRVNEAMDRALNPDHPATRFSVGSLETLKDGQQPLRQSLIDFYKAHYGAHVMDLVVIGPQPLDQLGSWVRQDFSAVPDRGLSRPAIPEALVTPAQLPARLRVQSLKQHRQVRFAFPIPDPQQDYRHKPVDYLANLLGHEGEGSLLAALRRAGWADGLSAGSARGDGDDALFVVNVDLTPEGARHLDRIQASLFAMIRRIRDDGIDAWRYREQAELAEQDFRFQQRGEPIHTASSLAMNLSYYPLKDAQYGPYRMDGFEPGKLRDLLGRLTPQHLLRVYSGPDVEGDKTTRWFDAPYRLARVDHWPGATPLDGLALPGHNPYIADDLEVLPLEAQPPKALVDTAEHTLWYRPDSHFGTPRVEWRFSLQTPDAADTPRDAVLARLLAGWLGDSLNEALYPARLAGQSFSAYAHGRGITLAFSGWRDHQDVLVKRVLEQLKTAAIDADSVARVRLQLKQQWQNAPDSPLYQQMQRTLGDALMRPSWSPETLLAALDDTSLDALRDYRRRFLDRLHLESMAVGNLEADQARQVDTLVRRALSPTLDKAGVPELAPLAVPATPPVLHPASTRNDSAVLRYLQGPDRSLASQARLAVLGQLIQAPFYSRLRTQEQLGYIVNAGYQPLLDAPGLGLLVQSPSTDVATIRSRMDAFLGDFDQRIAGLDEATLAPYRKAVHDHLLERPSSLSELTGRLWQETVHPTPDFQRRRHLAETVTALTPEDVRGAWQALRDSTPLSIRFAPGDTASNVGELTDGFTPLPETR</sequence>
<dbReference type="InterPro" id="IPR007863">
    <property type="entry name" value="Peptidase_M16_C"/>
</dbReference>
<dbReference type="PROSITE" id="PS00143">
    <property type="entry name" value="INSULINASE"/>
    <property type="match status" value="1"/>
</dbReference>
<keyword evidence="8" id="KW-0378">Hydrolase</keyword>
<reference evidence="20 21" key="1">
    <citation type="submission" date="2021-05" db="EMBL/GenBank/DDBJ databases">
        <title>Petroleum and Energy Research Collection (APPE): ex situ preservation of microbial diversity associated with the oil industry and exploitation of its biotechnological potential.</title>
        <authorList>
            <person name="Paixao C.T.M."/>
            <person name="Gomes M.B."/>
            <person name="Oliveira V.M."/>
        </authorList>
    </citation>
    <scope>NUCLEOTIDE SEQUENCE [LARGE SCALE GENOMIC DNA]</scope>
    <source>
        <strain evidence="20 21">LIT2</strain>
    </source>
</reference>
<protein>
    <recommendedName>
        <fullName evidence="5">Protease 3</fullName>
        <ecNumber evidence="4">3.4.24.55</ecNumber>
    </recommendedName>
    <alternativeName>
        <fullName evidence="13">Pitrilysin</fullName>
    </alternativeName>
    <alternativeName>
        <fullName evidence="12">Protease III</fullName>
    </alternativeName>
    <alternativeName>
        <fullName evidence="11">Protease pi</fullName>
    </alternativeName>
</protein>
<dbReference type="Proteomes" id="UP001319883">
    <property type="component" value="Unassembled WGS sequence"/>
</dbReference>
<keyword evidence="15" id="KW-0732">Signal</keyword>
<dbReference type="RefSeq" id="WP_224415771.1">
    <property type="nucleotide sequence ID" value="NZ_JAGXFC010000001.1"/>
</dbReference>
<keyword evidence="9" id="KW-0862">Zinc</keyword>
<feature type="domain" description="Peptidase M16 middle/third" evidence="18">
    <location>
        <begin position="407"/>
        <end position="678"/>
    </location>
</feature>
<keyword evidence="21" id="KW-1185">Reference proteome</keyword>
<evidence type="ECO:0000259" key="17">
    <source>
        <dbReference type="Pfam" id="PF05193"/>
    </source>
</evidence>
<name>A0ABS7WYZ0_9GAMM</name>
<comment type="cofactor">
    <cofactor evidence="1">
        <name>Zn(2+)</name>
        <dbReference type="ChEBI" id="CHEBI:29105"/>
    </cofactor>
</comment>
<dbReference type="Gene3D" id="3.30.830.10">
    <property type="entry name" value="Metalloenzyme, LuxS/M16 peptidase-like"/>
    <property type="match status" value="4"/>
</dbReference>
<dbReference type="InterPro" id="IPR054734">
    <property type="entry name" value="PqqF-like_C_4"/>
</dbReference>
<proteinExistence type="inferred from homology"/>
<dbReference type="InterPro" id="IPR001431">
    <property type="entry name" value="Pept_M16_Zn_BS"/>
</dbReference>
<dbReference type="InterPro" id="IPR032632">
    <property type="entry name" value="Peptidase_M16_M"/>
</dbReference>
<dbReference type="InterPro" id="IPR011249">
    <property type="entry name" value="Metalloenz_LuxS/M16"/>
</dbReference>
<feature type="domain" description="Peptidase M16 C-terminal" evidence="17">
    <location>
        <begin position="223"/>
        <end position="398"/>
    </location>
</feature>
<keyword evidence="6" id="KW-0645">Protease</keyword>
<evidence type="ECO:0000256" key="11">
    <source>
        <dbReference type="ARBA" id="ARBA00029597"/>
    </source>
</evidence>
<feature type="signal peptide" evidence="15">
    <location>
        <begin position="1"/>
        <end position="27"/>
    </location>
</feature>
<dbReference type="InterPro" id="IPR050626">
    <property type="entry name" value="Peptidase_M16"/>
</dbReference>
<dbReference type="Pfam" id="PF16187">
    <property type="entry name" value="Peptidase_M16_M"/>
    <property type="match status" value="1"/>
</dbReference>
<gene>
    <name evidence="20" type="ORF">KGQ91_06740</name>
</gene>
<comment type="function">
    <text evidence="2">Endopeptidase that degrades small peptides of less than 7 kDa, such as glucagon and insulin.</text>
</comment>
<dbReference type="Pfam" id="PF22456">
    <property type="entry name" value="PqqF-like_C_4"/>
    <property type="match status" value="1"/>
</dbReference>
<evidence type="ECO:0000313" key="20">
    <source>
        <dbReference type="EMBL" id="MBZ9567374.1"/>
    </source>
</evidence>
<evidence type="ECO:0000256" key="7">
    <source>
        <dbReference type="ARBA" id="ARBA00022723"/>
    </source>
</evidence>
<dbReference type="PANTHER" id="PTHR43690">
    <property type="entry name" value="NARDILYSIN"/>
    <property type="match status" value="1"/>
</dbReference>
<accession>A0ABS7WYZ0</accession>
<organism evidence="20 21">
    <name type="scientific">Modicisalibacter tunisiensis</name>
    <dbReference type="NCBI Taxonomy" id="390637"/>
    <lineage>
        <taxon>Bacteria</taxon>
        <taxon>Pseudomonadati</taxon>
        <taxon>Pseudomonadota</taxon>
        <taxon>Gammaproteobacteria</taxon>
        <taxon>Oceanospirillales</taxon>
        <taxon>Halomonadaceae</taxon>
        <taxon>Modicisalibacter</taxon>
    </lineage>
</organism>
<evidence type="ECO:0000256" key="4">
    <source>
        <dbReference type="ARBA" id="ARBA00012449"/>
    </source>
</evidence>
<dbReference type="PANTHER" id="PTHR43690:SF18">
    <property type="entry name" value="INSULIN-DEGRADING ENZYME-RELATED"/>
    <property type="match status" value="1"/>
</dbReference>
<comment type="caution">
    <text evidence="20">The sequence shown here is derived from an EMBL/GenBank/DDBJ whole genome shotgun (WGS) entry which is preliminary data.</text>
</comment>
<evidence type="ECO:0000256" key="14">
    <source>
        <dbReference type="RuleBase" id="RU004447"/>
    </source>
</evidence>
<evidence type="ECO:0000256" key="12">
    <source>
        <dbReference type="ARBA" id="ARBA00031184"/>
    </source>
</evidence>